<reference evidence="1" key="2">
    <citation type="journal article" date="2015" name="Data Brief">
        <title>Shoot transcriptome of the giant reed, Arundo donax.</title>
        <authorList>
            <person name="Barrero R.A."/>
            <person name="Guerrero F.D."/>
            <person name="Moolhuijzen P."/>
            <person name="Goolsby J.A."/>
            <person name="Tidwell J."/>
            <person name="Bellgard S.E."/>
            <person name="Bellgard M.I."/>
        </authorList>
    </citation>
    <scope>NUCLEOTIDE SEQUENCE</scope>
    <source>
        <tissue evidence="1">Shoot tissue taken approximately 20 cm above the soil surface</tissue>
    </source>
</reference>
<proteinExistence type="predicted"/>
<organism evidence="1">
    <name type="scientific">Arundo donax</name>
    <name type="common">Giant reed</name>
    <name type="synonym">Donax arundinaceus</name>
    <dbReference type="NCBI Taxonomy" id="35708"/>
    <lineage>
        <taxon>Eukaryota</taxon>
        <taxon>Viridiplantae</taxon>
        <taxon>Streptophyta</taxon>
        <taxon>Embryophyta</taxon>
        <taxon>Tracheophyta</taxon>
        <taxon>Spermatophyta</taxon>
        <taxon>Magnoliopsida</taxon>
        <taxon>Liliopsida</taxon>
        <taxon>Poales</taxon>
        <taxon>Poaceae</taxon>
        <taxon>PACMAD clade</taxon>
        <taxon>Arundinoideae</taxon>
        <taxon>Arundineae</taxon>
        <taxon>Arundo</taxon>
    </lineage>
</organism>
<evidence type="ECO:0000313" key="1">
    <source>
        <dbReference type="EMBL" id="JAE16031.1"/>
    </source>
</evidence>
<accession>A0A0A9G0F9</accession>
<dbReference type="AlphaFoldDB" id="A0A0A9G0F9"/>
<dbReference type="EMBL" id="GBRH01181865">
    <property type="protein sequence ID" value="JAE16031.1"/>
    <property type="molecule type" value="Transcribed_RNA"/>
</dbReference>
<reference evidence="1" key="1">
    <citation type="submission" date="2014-09" db="EMBL/GenBank/DDBJ databases">
        <authorList>
            <person name="Magalhaes I.L.F."/>
            <person name="Oliveira U."/>
            <person name="Santos F.R."/>
            <person name="Vidigal T.H.D.A."/>
            <person name="Brescovit A.D."/>
            <person name="Santos A.J."/>
        </authorList>
    </citation>
    <scope>NUCLEOTIDE SEQUENCE</scope>
    <source>
        <tissue evidence="1">Shoot tissue taken approximately 20 cm above the soil surface</tissue>
    </source>
</reference>
<protein>
    <submittedName>
        <fullName evidence="1">Uncharacterized protein</fullName>
    </submittedName>
</protein>
<name>A0A0A9G0F9_ARUDO</name>
<sequence>MLFWPKRMCVSAMVSCRTCETSHFGASCSPTTSKSNFLLELTSFVTSSTDILPFMFHVMMHTQRTELVMNSQAL</sequence>